<feature type="transmembrane region" description="Helical" evidence="6">
    <location>
        <begin position="162"/>
        <end position="180"/>
    </location>
</feature>
<keyword evidence="4 6" id="KW-0472">Membrane</keyword>
<evidence type="ECO:0000313" key="8">
    <source>
        <dbReference type="Proteomes" id="UP001216390"/>
    </source>
</evidence>
<dbReference type="Pfam" id="PF01988">
    <property type="entry name" value="VIT1"/>
    <property type="match status" value="1"/>
</dbReference>
<evidence type="ECO:0000256" key="3">
    <source>
        <dbReference type="ARBA" id="ARBA00022989"/>
    </source>
</evidence>
<dbReference type="RefSeq" id="WP_272738529.1">
    <property type="nucleotide sequence ID" value="NZ_CP116942.1"/>
</dbReference>
<dbReference type="GO" id="GO:0005384">
    <property type="term" value="F:manganese ion transmembrane transporter activity"/>
    <property type="evidence" value="ECO:0007669"/>
    <property type="project" value="InterPro"/>
</dbReference>
<dbReference type="KEGG" id="ima:PO878_09785"/>
<dbReference type="GO" id="GO:0012505">
    <property type="term" value="C:endomembrane system"/>
    <property type="evidence" value="ECO:0007669"/>
    <property type="project" value="UniProtKB-SubCell"/>
</dbReference>
<dbReference type="AlphaFoldDB" id="A0AAE9Y919"/>
<feature type="transmembrane region" description="Helical" evidence="6">
    <location>
        <begin position="186"/>
        <end position="206"/>
    </location>
</feature>
<evidence type="ECO:0000256" key="6">
    <source>
        <dbReference type="SAM" id="Phobius"/>
    </source>
</evidence>
<dbReference type="InterPro" id="IPR008217">
    <property type="entry name" value="Ccc1_fam"/>
</dbReference>
<feature type="transmembrane region" description="Helical" evidence="6">
    <location>
        <begin position="218"/>
        <end position="236"/>
    </location>
</feature>
<proteinExistence type="predicted"/>
<dbReference type="EMBL" id="CP116942">
    <property type="protein sequence ID" value="WCO69015.1"/>
    <property type="molecule type" value="Genomic_DNA"/>
</dbReference>
<dbReference type="GO" id="GO:0030026">
    <property type="term" value="P:intracellular manganese ion homeostasis"/>
    <property type="evidence" value="ECO:0007669"/>
    <property type="project" value="InterPro"/>
</dbReference>
<dbReference type="PANTHER" id="PTHR31851">
    <property type="entry name" value="FE(2+)/MN(2+) TRANSPORTER PCL1"/>
    <property type="match status" value="1"/>
</dbReference>
<gene>
    <name evidence="7" type="ORF">PO878_09785</name>
</gene>
<dbReference type="Proteomes" id="UP001216390">
    <property type="component" value="Chromosome"/>
</dbReference>
<protein>
    <submittedName>
        <fullName evidence="7">VIT family protein</fullName>
    </submittedName>
</protein>
<name>A0AAE9Y919_9ACTN</name>
<keyword evidence="3 6" id="KW-1133">Transmembrane helix</keyword>
<organism evidence="7 8">
    <name type="scientific">Iamia majanohamensis</name>
    <dbReference type="NCBI Taxonomy" id="467976"/>
    <lineage>
        <taxon>Bacteria</taxon>
        <taxon>Bacillati</taxon>
        <taxon>Actinomycetota</taxon>
        <taxon>Acidimicrobiia</taxon>
        <taxon>Acidimicrobiales</taxon>
        <taxon>Iamiaceae</taxon>
        <taxon>Iamia</taxon>
    </lineage>
</organism>
<sequence length="241" mass="24683">MLTAQARRTRPRHHDERHRSHRAGWLRAGVLGANDGLLSTAALLVGVVASGASQSVVAASGVAALAAGAASMAVGEMSSVSSQRDAELADLARERVELVETPRAELRELAGIYERRGLNPVLAHQVAEELTAHDPLAAHARDELGLDVDDLARPSQAAWTSALSFSLGALVPLLVALLVASGPQEAAIIGVTLVGLAVLGATGARLGGADPWRPAARVVVGGALAMAVTFAIGTLFDVNVA</sequence>
<dbReference type="CDD" id="cd02432">
    <property type="entry name" value="Nodulin-21_like_1"/>
    <property type="match status" value="1"/>
</dbReference>
<evidence type="ECO:0000256" key="2">
    <source>
        <dbReference type="ARBA" id="ARBA00022692"/>
    </source>
</evidence>
<feature type="transmembrane region" description="Helical" evidence="6">
    <location>
        <begin position="25"/>
        <end position="49"/>
    </location>
</feature>
<keyword evidence="2 6" id="KW-0812">Transmembrane</keyword>
<keyword evidence="8" id="KW-1185">Reference proteome</keyword>
<reference evidence="7" key="1">
    <citation type="submission" date="2023-01" db="EMBL/GenBank/DDBJ databases">
        <title>The diversity of Class Acidimicrobiia in South China Sea sediment environments and the proposal of Iamia marina sp. nov., a novel species of the genus Iamia.</title>
        <authorList>
            <person name="He Y."/>
            <person name="Tian X."/>
        </authorList>
    </citation>
    <scope>NUCLEOTIDE SEQUENCE</scope>
    <source>
        <strain evidence="7">DSM 19957</strain>
    </source>
</reference>
<feature type="region of interest" description="Disordered" evidence="5">
    <location>
        <begin position="1"/>
        <end position="20"/>
    </location>
</feature>
<evidence type="ECO:0000256" key="1">
    <source>
        <dbReference type="ARBA" id="ARBA00004127"/>
    </source>
</evidence>
<accession>A0AAE9Y919</accession>
<evidence type="ECO:0000313" key="7">
    <source>
        <dbReference type="EMBL" id="WCO69015.1"/>
    </source>
</evidence>
<evidence type="ECO:0000256" key="4">
    <source>
        <dbReference type="ARBA" id="ARBA00023136"/>
    </source>
</evidence>
<comment type="subcellular location">
    <subcellularLocation>
        <location evidence="1">Endomembrane system</location>
        <topology evidence="1">Multi-pass membrane protein</topology>
    </subcellularLocation>
</comment>
<evidence type="ECO:0000256" key="5">
    <source>
        <dbReference type="SAM" id="MobiDB-lite"/>
    </source>
</evidence>